<organism evidence="1 2">
    <name type="scientific">Avena sativa</name>
    <name type="common">Oat</name>
    <dbReference type="NCBI Taxonomy" id="4498"/>
    <lineage>
        <taxon>Eukaryota</taxon>
        <taxon>Viridiplantae</taxon>
        <taxon>Streptophyta</taxon>
        <taxon>Embryophyta</taxon>
        <taxon>Tracheophyta</taxon>
        <taxon>Spermatophyta</taxon>
        <taxon>Magnoliopsida</taxon>
        <taxon>Liliopsida</taxon>
        <taxon>Poales</taxon>
        <taxon>Poaceae</taxon>
        <taxon>BOP clade</taxon>
        <taxon>Pooideae</taxon>
        <taxon>Poodae</taxon>
        <taxon>Poeae</taxon>
        <taxon>Poeae Chloroplast Group 1 (Aveneae type)</taxon>
        <taxon>Aveninae</taxon>
        <taxon>Avena</taxon>
    </lineage>
</organism>
<dbReference type="Proteomes" id="UP001732700">
    <property type="component" value="Chromosome 4C"/>
</dbReference>
<reference evidence="1" key="2">
    <citation type="submission" date="2025-09" db="UniProtKB">
        <authorList>
            <consortium name="EnsemblPlants"/>
        </authorList>
    </citation>
    <scope>IDENTIFICATION</scope>
</reference>
<accession>A0ACD5WU91</accession>
<sequence length="1065" mass="117841">MPRRKPQLTSKKPERRSPRKHLTKSTAAMPDSIDPLPSQPPQEASPAATKPDPEMPPRKSHTGGGKLRKPITGKLRAAAEERLAQLRVKFRLHPLAPPPPSLFAASSPHEAALRSIGLLDFARLGLQSEPPRPDLVSQLIAYYDQVQHRSFVWDKRVAVSRTDFARAFSLPPKPAPTASPPDVDPTALVSAVLQFMSVFVLPPFTGGDMCELPPEVVAAEQAVKDESAHKVDWAGLIWGLVEKEILELPKRGDGVCYFGLYLQRLILMQKPELFEPQEEEEKGYVVPVVSLDVDMVEDDGGASKSLDELELRVANADASKSSDELELRDANADVRNNLIEESEIEGAPLTSNSLDKLESQYADADTSSKDILEESRIEGVCLRSNNLDELESGDADADTRSKDILDESEIEGAPLRSNNLDEPESGDADADMSSKIILEEPKIEGTPLRSSNLDELESGDVDVDMRSKTLEESETEGARLRSSNLDELESGDVDLRSKRMDDLELGDVDANASIKISEALMVADEDAKGINLDESKVGDELDLGFGASEPVGAIHEARTSNDEASEEMLMVADEDAKGMNLDESMVGDELGLGFVASEPIGFIRESRTSNVEASEEMLHESDEGPSVGAAQKDGSQSMEMVSTTQEEVLTVPEEDEDSEDEEEEKGTTVCSFDSANDDGSMDAEVSVENLDDVDSDNEEGEESEQDRFEGHRGAVEMDWGNENENGGEGTTHCLQRSDFPVMEFENLNKDDVRMRDGMSFNDGFSEKLGSMHGMESTNLLQAMNSIPATYNGTENSHDLNSGDFLAMGADAHRNGVDLGTGSSFFFENNGKRHIGDINGYNDQMQAQQQFLQGNQQKRMRNCNNSVSPGSSFFSANISEPIHNLLSKASMFYEQKEKELEQALSQKQYMANLTQEKDALIQSLHSARFEQENKYQAKLKCFEHDLNVMGQLVTGYKKALKQSHASFSEYRKKFPSNKFRYHDVPNSGGLVVSVNELERKRREEEKQNIAAANEMIGHFEREWFSKPEEWTERITFLCGKTEELAREIDLLKEKREAKVATLAAEE</sequence>
<evidence type="ECO:0000313" key="2">
    <source>
        <dbReference type="Proteomes" id="UP001732700"/>
    </source>
</evidence>
<name>A0ACD5WU91_AVESA</name>
<protein>
    <submittedName>
        <fullName evidence="1">Uncharacterized protein</fullName>
    </submittedName>
</protein>
<reference evidence="1" key="1">
    <citation type="submission" date="2021-05" db="EMBL/GenBank/DDBJ databases">
        <authorList>
            <person name="Scholz U."/>
            <person name="Mascher M."/>
            <person name="Fiebig A."/>
        </authorList>
    </citation>
    <scope>NUCLEOTIDE SEQUENCE [LARGE SCALE GENOMIC DNA]</scope>
</reference>
<keyword evidence="2" id="KW-1185">Reference proteome</keyword>
<dbReference type="EnsemblPlants" id="AVESA.00010b.r2.4CG1287360.2">
    <property type="protein sequence ID" value="AVESA.00010b.r2.4CG1287360.2.CDS.1"/>
    <property type="gene ID" value="AVESA.00010b.r2.4CG1287360"/>
</dbReference>
<proteinExistence type="predicted"/>
<evidence type="ECO:0000313" key="1">
    <source>
        <dbReference type="EnsemblPlants" id="AVESA.00010b.r2.4CG1287360.2.CDS.1"/>
    </source>
</evidence>